<dbReference type="EMBL" id="JBDFQZ010000011">
    <property type="protein sequence ID" value="KAK9676006.1"/>
    <property type="molecule type" value="Genomic_DNA"/>
</dbReference>
<keyword evidence="6 11" id="KW-0735">Signal-anchor</keyword>
<gene>
    <name evidence="12" type="ORF">RND81_11G047500</name>
</gene>
<dbReference type="Proteomes" id="UP001443914">
    <property type="component" value="Unassembled WGS sequence"/>
</dbReference>
<evidence type="ECO:0000256" key="1">
    <source>
        <dbReference type="ARBA" id="ARBA00004606"/>
    </source>
</evidence>
<evidence type="ECO:0000313" key="12">
    <source>
        <dbReference type="EMBL" id="KAK9676006.1"/>
    </source>
</evidence>
<evidence type="ECO:0000256" key="10">
    <source>
        <dbReference type="ARBA" id="ARBA00037847"/>
    </source>
</evidence>
<comment type="similarity">
    <text evidence="2 11">Belongs to the methyltransferase superfamily.</text>
</comment>
<keyword evidence="4 11" id="KW-0808">Transferase</keyword>
<sequence>MRSSWSSKLSLIFGYRIRHNWFLLCIVSIFALVILLRSSSSSTSGDFDSLASPRLHNVITNYRKLKEQAVVDYFDLRFLSSGSNPRQKELPLCGKERENYVPCYNVSANLLMGFKDEEEFDRHCELSRHEERCLVRAPKDYKIPLRWPAGRDVIWSGNVKITKDQFLSSGSMTKRMMLLEENQIAFHNDDGLIFDGVKDYSRQLAEMIGLGSDSDFPQVGVRTVLDIGCGFGSFGAHLVSLKVMPVCIAAYELTGGQAQLALERGLPAMIGNFISRQLPYPSLSFDMVHCAQCGIDWDGKDGMFIIEVDRVLKPGGYFVLTSPIIKPEGSLLAMKKGNMLTPVEDFTQRICWSLLDQQDETLIWQKTSDAQCYAARKKGIPLCQDEHENKPYYHPLVKCIAGANSKRWIPVHNRSNGDQLTPEELEVHGVLSADFYEDRENWNAALRNYWSLLTPLIFSDHPKRPGDEDPLPPYNMVRNVMDMNARYGGFNAALLEGKKSAWVMNVVPIGARNTLPLILNQGFAGVLHDWCEPFPTYPRTYDMLHANELLSHLSSEKCRMMDLFLEMDRILRPEGWVVLSDNVGAIEMARTHATQIRWEARVIDPQNGSDQRLLVCQKPFLRK</sequence>
<evidence type="ECO:0000256" key="8">
    <source>
        <dbReference type="ARBA" id="ARBA00023136"/>
    </source>
</evidence>
<comment type="subcellular location">
    <subcellularLocation>
        <location evidence="10">Endomembrane system</location>
        <topology evidence="10">Single-pass membrane protein</topology>
    </subcellularLocation>
    <subcellularLocation>
        <location evidence="1 11">Membrane</location>
        <topology evidence="1 11">Single-pass type II membrane protein</topology>
    </subcellularLocation>
</comment>
<dbReference type="GO" id="GO:0032259">
    <property type="term" value="P:methylation"/>
    <property type="evidence" value="ECO:0007669"/>
    <property type="project" value="UniProtKB-KW"/>
</dbReference>
<keyword evidence="7" id="KW-1133">Transmembrane helix</keyword>
<comment type="caution">
    <text evidence="12">The sequence shown here is derived from an EMBL/GenBank/DDBJ whole genome shotgun (WGS) entry which is preliminary data.</text>
</comment>
<dbReference type="CDD" id="cd02440">
    <property type="entry name" value="AdoMet_MTases"/>
    <property type="match status" value="1"/>
</dbReference>
<dbReference type="GO" id="GO:0005737">
    <property type="term" value="C:cytoplasm"/>
    <property type="evidence" value="ECO:0007669"/>
    <property type="project" value="TreeGrafter"/>
</dbReference>
<evidence type="ECO:0000256" key="5">
    <source>
        <dbReference type="ARBA" id="ARBA00022692"/>
    </source>
</evidence>
<protein>
    <recommendedName>
        <fullName evidence="11">Methyltransferase</fullName>
        <ecNumber evidence="11">2.1.1.-</ecNumber>
    </recommendedName>
</protein>
<dbReference type="PANTHER" id="PTHR10108:SF1083">
    <property type="entry name" value="METHYLTRANSFERASE PMT4-RELATED"/>
    <property type="match status" value="1"/>
</dbReference>
<evidence type="ECO:0000256" key="3">
    <source>
        <dbReference type="ARBA" id="ARBA00022603"/>
    </source>
</evidence>
<evidence type="ECO:0000256" key="7">
    <source>
        <dbReference type="ARBA" id="ARBA00022989"/>
    </source>
</evidence>
<proteinExistence type="inferred from homology"/>
<evidence type="ECO:0000313" key="13">
    <source>
        <dbReference type="Proteomes" id="UP001443914"/>
    </source>
</evidence>
<dbReference type="GO" id="GO:0008168">
    <property type="term" value="F:methyltransferase activity"/>
    <property type="evidence" value="ECO:0007669"/>
    <property type="project" value="UniProtKB-UniRule"/>
</dbReference>
<evidence type="ECO:0000256" key="4">
    <source>
        <dbReference type="ARBA" id="ARBA00022679"/>
    </source>
</evidence>
<dbReference type="InterPro" id="IPR029063">
    <property type="entry name" value="SAM-dependent_MTases_sf"/>
</dbReference>
<dbReference type="AlphaFoldDB" id="A0AAW1HI46"/>
<dbReference type="GO" id="GO:0016020">
    <property type="term" value="C:membrane"/>
    <property type="evidence" value="ECO:0007669"/>
    <property type="project" value="UniProtKB-SubCell"/>
</dbReference>
<dbReference type="EC" id="2.1.1.-" evidence="11"/>
<organism evidence="12 13">
    <name type="scientific">Saponaria officinalis</name>
    <name type="common">Common soapwort</name>
    <name type="synonym">Lychnis saponaria</name>
    <dbReference type="NCBI Taxonomy" id="3572"/>
    <lineage>
        <taxon>Eukaryota</taxon>
        <taxon>Viridiplantae</taxon>
        <taxon>Streptophyta</taxon>
        <taxon>Embryophyta</taxon>
        <taxon>Tracheophyta</taxon>
        <taxon>Spermatophyta</taxon>
        <taxon>Magnoliopsida</taxon>
        <taxon>eudicotyledons</taxon>
        <taxon>Gunneridae</taxon>
        <taxon>Pentapetalae</taxon>
        <taxon>Caryophyllales</taxon>
        <taxon>Caryophyllaceae</taxon>
        <taxon>Caryophylleae</taxon>
        <taxon>Saponaria</taxon>
    </lineage>
</organism>
<evidence type="ECO:0000256" key="2">
    <source>
        <dbReference type="ARBA" id="ARBA00008361"/>
    </source>
</evidence>
<dbReference type="Gene3D" id="3.40.50.150">
    <property type="entry name" value="Vaccinia Virus protein VP39"/>
    <property type="match status" value="2"/>
</dbReference>
<dbReference type="GO" id="GO:0012505">
    <property type="term" value="C:endomembrane system"/>
    <property type="evidence" value="ECO:0007669"/>
    <property type="project" value="UniProtKB-SubCell"/>
</dbReference>
<dbReference type="InterPro" id="IPR004159">
    <property type="entry name" value="Put_SAM_MeTrfase"/>
</dbReference>
<evidence type="ECO:0000256" key="6">
    <source>
        <dbReference type="ARBA" id="ARBA00022968"/>
    </source>
</evidence>
<dbReference type="PANTHER" id="PTHR10108">
    <property type="entry name" value="SAM-DEPENDENT METHYLTRANSFERASE"/>
    <property type="match status" value="1"/>
</dbReference>
<dbReference type="SUPFAM" id="SSF53335">
    <property type="entry name" value="S-adenosyl-L-methionine-dependent methyltransferases"/>
    <property type="match status" value="2"/>
</dbReference>
<keyword evidence="5" id="KW-0812">Transmembrane</keyword>
<keyword evidence="9 11" id="KW-0325">Glycoprotein</keyword>
<evidence type="ECO:0000256" key="11">
    <source>
        <dbReference type="RuleBase" id="RU366043"/>
    </source>
</evidence>
<dbReference type="FunFam" id="3.40.50.150:FF:000119">
    <property type="entry name" value="probable pectin methyltransferase QUA2"/>
    <property type="match status" value="1"/>
</dbReference>
<reference evidence="12" key="1">
    <citation type="submission" date="2024-03" db="EMBL/GenBank/DDBJ databases">
        <title>WGS assembly of Saponaria officinalis var. Norfolk2.</title>
        <authorList>
            <person name="Jenkins J."/>
            <person name="Shu S."/>
            <person name="Grimwood J."/>
            <person name="Barry K."/>
            <person name="Goodstein D."/>
            <person name="Schmutz J."/>
            <person name="Leebens-Mack J."/>
            <person name="Osbourn A."/>
        </authorList>
    </citation>
    <scope>NUCLEOTIDE SEQUENCE [LARGE SCALE GENOMIC DNA]</scope>
    <source>
        <strain evidence="12">JIC</strain>
    </source>
</reference>
<keyword evidence="3 11" id="KW-0489">Methyltransferase</keyword>
<keyword evidence="13" id="KW-1185">Reference proteome</keyword>
<dbReference type="Pfam" id="PF03141">
    <property type="entry name" value="Methyltransf_29"/>
    <property type="match status" value="1"/>
</dbReference>
<name>A0AAW1HI46_SAPOF</name>
<evidence type="ECO:0000256" key="9">
    <source>
        <dbReference type="ARBA" id="ARBA00023180"/>
    </source>
</evidence>
<accession>A0AAW1HI46</accession>
<keyword evidence="8" id="KW-0472">Membrane</keyword>